<evidence type="ECO:0000313" key="1">
    <source>
        <dbReference type="EMBL" id="EMY04191.1"/>
    </source>
</evidence>
<accession>A0A829D759</accession>
<dbReference type="InterPro" id="IPR011468">
    <property type="entry name" value="DUF1574"/>
</dbReference>
<comment type="caution">
    <text evidence="1">The sequence shown here is derived from an EMBL/GenBank/DDBJ whole genome shotgun (WGS) entry which is preliminary data.</text>
</comment>
<organism evidence="1 2">
    <name type="scientific">Leptospira interrogans str. 2002000626</name>
    <dbReference type="NCBI Taxonomy" id="996803"/>
    <lineage>
        <taxon>Bacteria</taxon>
        <taxon>Pseudomonadati</taxon>
        <taxon>Spirochaetota</taxon>
        <taxon>Spirochaetia</taxon>
        <taxon>Leptospirales</taxon>
        <taxon>Leptospiraceae</taxon>
        <taxon>Leptospira</taxon>
    </lineage>
</organism>
<gene>
    <name evidence="1" type="ORF">LEP1GSC029_4716</name>
</gene>
<dbReference type="AlphaFoldDB" id="A0A829D759"/>
<dbReference type="EMBL" id="AFJL02000151">
    <property type="protein sequence ID" value="EMY04191.1"/>
    <property type="molecule type" value="Genomic_DNA"/>
</dbReference>
<name>A0A829D759_LEPIR</name>
<reference evidence="1 2" key="1">
    <citation type="submission" date="2013-02" db="EMBL/GenBank/DDBJ databases">
        <authorList>
            <person name="Harkins D.M."/>
            <person name="Durkin A.S."/>
            <person name="Brinkac L.M."/>
            <person name="Haft D.H."/>
            <person name="Selengut J.D."/>
            <person name="Sanka R."/>
            <person name="DePew J."/>
            <person name="Purushe J."/>
            <person name="Whelen A.C."/>
            <person name="Vinetz J.M."/>
            <person name="Sutton G.G."/>
            <person name="Nierman W.C."/>
            <person name="Fouts D.E."/>
        </authorList>
    </citation>
    <scope>NUCLEOTIDE SEQUENCE [LARGE SCALE GENOMIC DNA]</scope>
    <source>
        <strain evidence="1 2">2002000626</strain>
    </source>
</reference>
<sequence>MDESIEIFNSSSILTLDEVLFYGLSPIFVFRHLDRYSYSDLTGYIVKKLFHTAKNRPRWSVIRARAKDGGILAKGYSKLRSEIWENLKNKEVVLLRIRVLGLCCLQNFLKRGRILILNLI</sequence>
<evidence type="ECO:0000313" key="2">
    <source>
        <dbReference type="Proteomes" id="UP000012329"/>
    </source>
</evidence>
<dbReference type="Pfam" id="PF07611">
    <property type="entry name" value="DUF1574"/>
    <property type="match status" value="1"/>
</dbReference>
<dbReference type="Proteomes" id="UP000012329">
    <property type="component" value="Unassembled WGS sequence"/>
</dbReference>
<proteinExistence type="predicted"/>
<protein>
    <submittedName>
        <fullName evidence="1">PF07611 domain protein</fullName>
    </submittedName>
</protein>